<evidence type="ECO:0000313" key="2">
    <source>
        <dbReference type="Proteomes" id="UP000233551"/>
    </source>
</evidence>
<protein>
    <submittedName>
        <fullName evidence="1">Uncharacterized protein</fullName>
    </submittedName>
</protein>
<sequence>MAFYAHRRVFGAIKGQLRLPLFHQTSLRLCSSEEKYARFVARKSFKFNLVSQNGVLTACPSLTVCSSRGCSQRLSKYPSLTTMIDIELPMTVFSLLLWIVGYCAQWTCGVHECLLGGFARCWAFCPAGYKVHCIPEKVHAN</sequence>
<gene>
    <name evidence="1" type="ORF">CRG98_017825</name>
</gene>
<reference evidence="1 2" key="1">
    <citation type="submission" date="2017-11" db="EMBL/GenBank/DDBJ databases">
        <title>De-novo sequencing of pomegranate (Punica granatum L.) genome.</title>
        <authorList>
            <person name="Akparov Z."/>
            <person name="Amiraslanov A."/>
            <person name="Hajiyeva S."/>
            <person name="Abbasov M."/>
            <person name="Kaur K."/>
            <person name="Hamwieh A."/>
            <person name="Solovyev V."/>
            <person name="Salamov A."/>
            <person name="Braich B."/>
            <person name="Kosarev P."/>
            <person name="Mahmoud A."/>
            <person name="Hajiyev E."/>
            <person name="Babayeva S."/>
            <person name="Izzatullayeva V."/>
            <person name="Mammadov A."/>
            <person name="Mammadov A."/>
            <person name="Sharifova S."/>
            <person name="Ojaghi J."/>
            <person name="Eynullazada K."/>
            <person name="Bayramov B."/>
            <person name="Abdulazimova A."/>
            <person name="Shahmuradov I."/>
        </authorList>
    </citation>
    <scope>NUCLEOTIDE SEQUENCE [LARGE SCALE GENOMIC DNA]</scope>
    <source>
        <strain evidence="2">cv. AG2017</strain>
        <tissue evidence="1">Leaf</tissue>
    </source>
</reference>
<accession>A0A2I0JZP7</accession>
<dbReference type="EMBL" id="PGOL01001007">
    <property type="protein sequence ID" value="PKI61775.1"/>
    <property type="molecule type" value="Genomic_DNA"/>
</dbReference>
<dbReference type="Proteomes" id="UP000233551">
    <property type="component" value="Unassembled WGS sequence"/>
</dbReference>
<name>A0A2I0JZP7_PUNGR</name>
<keyword evidence="2" id="KW-1185">Reference proteome</keyword>
<dbReference type="AlphaFoldDB" id="A0A2I0JZP7"/>
<proteinExistence type="predicted"/>
<comment type="caution">
    <text evidence="1">The sequence shown here is derived from an EMBL/GenBank/DDBJ whole genome shotgun (WGS) entry which is preliminary data.</text>
</comment>
<evidence type="ECO:0000313" key="1">
    <source>
        <dbReference type="EMBL" id="PKI61775.1"/>
    </source>
</evidence>
<organism evidence="1 2">
    <name type="scientific">Punica granatum</name>
    <name type="common">Pomegranate</name>
    <dbReference type="NCBI Taxonomy" id="22663"/>
    <lineage>
        <taxon>Eukaryota</taxon>
        <taxon>Viridiplantae</taxon>
        <taxon>Streptophyta</taxon>
        <taxon>Embryophyta</taxon>
        <taxon>Tracheophyta</taxon>
        <taxon>Spermatophyta</taxon>
        <taxon>Magnoliopsida</taxon>
        <taxon>eudicotyledons</taxon>
        <taxon>Gunneridae</taxon>
        <taxon>Pentapetalae</taxon>
        <taxon>rosids</taxon>
        <taxon>malvids</taxon>
        <taxon>Myrtales</taxon>
        <taxon>Lythraceae</taxon>
        <taxon>Punica</taxon>
    </lineage>
</organism>